<gene>
    <name evidence="1" type="ORF">MAUB_06450</name>
</gene>
<dbReference type="Proteomes" id="UP000465609">
    <property type="component" value="Chromosome"/>
</dbReference>
<evidence type="ECO:0000313" key="1">
    <source>
        <dbReference type="EMBL" id="BBX82772.1"/>
    </source>
</evidence>
<reference evidence="1 2" key="1">
    <citation type="journal article" date="2019" name="Emerg. Microbes Infect.">
        <title>Comprehensive subspecies identification of 175 nontuberculous mycobacteria species based on 7547 genomic profiles.</title>
        <authorList>
            <person name="Matsumoto Y."/>
            <person name="Kinjo T."/>
            <person name="Motooka D."/>
            <person name="Nabeya D."/>
            <person name="Jung N."/>
            <person name="Uechi K."/>
            <person name="Horii T."/>
            <person name="Iida T."/>
            <person name="Fujita J."/>
            <person name="Nakamura S."/>
        </authorList>
    </citation>
    <scope>NUCLEOTIDE SEQUENCE [LARGE SCALE GENOMIC DNA]</scope>
    <source>
        <strain evidence="1 2">JCM 15296</strain>
    </source>
</reference>
<name>A0ABN5YM05_9MYCO</name>
<keyword evidence="2" id="KW-1185">Reference proteome</keyword>
<evidence type="ECO:0000313" key="2">
    <source>
        <dbReference type="Proteomes" id="UP000465609"/>
    </source>
</evidence>
<protein>
    <submittedName>
        <fullName evidence="1">Uncharacterized protein</fullName>
    </submittedName>
</protein>
<organism evidence="1 2">
    <name type="scientific">Mycolicibacterium aubagnense</name>
    <dbReference type="NCBI Taxonomy" id="319707"/>
    <lineage>
        <taxon>Bacteria</taxon>
        <taxon>Bacillati</taxon>
        <taxon>Actinomycetota</taxon>
        <taxon>Actinomycetes</taxon>
        <taxon>Mycobacteriales</taxon>
        <taxon>Mycobacteriaceae</taxon>
        <taxon>Mycolicibacterium</taxon>
    </lineage>
</organism>
<accession>A0ABN5YM05</accession>
<proteinExistence type="predicted"/>
<sequence>MVMGRNAKFAVDMRVRVNRGDAKDVRGVIVEDYGDHAGYSVDVGESHIVDAARRWAVLLDSGSLVFADDAHLKPE</sequence>
<dbReference type="EMBL" id="AP022577">
    <property type="protein sequence ID" value="BBX82772.1"/>
    <property type="molecule type" value="Genomic_DNA"/>
</dbReference>